<gene>
    <name evidence="1" type="ORF">ACOLOM_LOCUS8783</name>
</gene>
<evidence type="ECO:0000313" key="2">
    <source>
        <dbReference type="Proteomes" id="UP000789525"/>
    </source>
</evidence>
<dbReference type="EMBL" id="CAJVPT010023603">
    <property type="protein sequence ID" value="CAG8666390.1"/>
    <property type="molecule type" value="Genomic_DNA"/>
</dbReference>
<proteinExistence type="predicted"/>
<keyword evidence="2" id="KW-1185">Reference proteome</keyword>
<feature type="non-terminal residue" evidence="1">
    <location>
        <position position="73"/>
    </location>
</feature>
<reference evidence="1" key="1">
    <citation type="submission" date="2021-06" db="EMBL/GenBank/DDBJ databases">
        <authorList>
            <person name="Kallberg Y."/>
            <person name="Tangrot J."/>
            <person name="Rosling A."/>
        </authorList>
    </citation>
    <scope>NUCLEOTIDE SEQUENCE</scope>
    <source>
        <strain evidence="1">CL356</strain>
    </source>
</reference>
<comment type="caution">
    <text evidence="1">The sequence shown here is derived from an EMBL/GenBank/DDBJ whole genome shotgun (WGS) entry which is preliminary data.</text>
</comment>
<protein>
    <submittedName>
        <fullName evidence="1">10668_t:CDS:1</fullName>
    </submittedName>
</protein>
<dbReference type="Proteomes" id="UP000789525">
    <property type="component" value="Unassembled WGS sequence"/>
</dbReference>
<accession>A0ACA9NSU9</accession>
<evidence type="ECO:0000313" key="1">
    <source>
        <dbReference type="EMBL" id="CAG8666390.1"/>
    </source>
</evidence>
<organism evidence="1 2">
    <name type="scientific">Acaulospora colombiana</name>
    <dbReference type="NCBI Taxonomy" id="27376"/>
    <lineage>
        <taxon>Eukaryota</taxon>
        <taxon>Fungi</taxon>
        <taxon>Fungi incertae sedis</taxon>
        <taxon>Mucoromycota</taxon>
        <taxon>Glomeromycotina</taxon>
        <taxon>Glomeromycetes</taxon>
        <taxon>Diversisporales</taxon>
        <taxon>Acaulosporaceae</taxon>
        <taxon>Acaulospora</taxon>
    </lineage>
</organism>
<sequence>MKLNVRLTHHARRLYGGPKPPGWTFDRSPQNESHLPPNVDFKPKFWTEVKHIDIESLKNIWAWEAGGFAQGNM</sequence>
<name>A0ACA9NSU9_9GLOM</name>